<dbReference type="NCBIfam" id="TIGR01538">
    <property type="entry name" value="portal_SPP1"/>
    <property type="match status" value="1"/>
</dbReference>
<organism evidence="2 3">
    <name type="scientific">Staphylococcus phage SpT152</name>
    <dbReference type="NCBI Taxonomy" id="1913446"/>
    <lineage>
        <taxon>Viruses</taxon>
        <taxon>Duplodnaviria</taxon>
        <taxon>Heunggongvirae</taxon>
        <taxon>Uroviricota</taxon>
        <taxon>Caudoviricetes</taxon>
        <taxon>Coventryvirus</taxon>
        <taxon>Coventryvirus SpT152</taxon>
    </lineage>
</organism>
<protein>
    <submittedName>
        <fullName evidence="2">Portal protein</fullName>
    </submittedName>
</protein>
<evidence type="ECO:0000256" key="1">
    <source>
        <dbReference type="SAM" id="MobiDB-lite"/>
    </source>
</evidence>
<proteinExistence type="predicted"/>
<name>A0A1J0MFG2_9CAUD</name>
<sequence length="481" mass="55428">MTVYTINNINTKFSPLANDDFVVSDLVELLKEENLRNFISRHQVEQVPRLEMLEAYYLNRNTDILAGERRLQKYGDKADHRAVHNYAKYVSRFIVGYLTGNPITITHQDNQTNDKIIELNDLNDADEVNSDLALNLSIYGRAYEIVYRDFEDKDTFKVLDPKSTFVVYDQTLDKKVVAGVRYFEKQDKDKVPVQHVEVYTTDRIYYIEIKGGTYHRVEEVEHYYNDVPIIEYLNDQFKQGDFENVITLIDLYDSAQSDTANYMTDLNDAMLAIIGNVDLDSEDAKAFRDANMIHLEPGTNANGSEGKAEVKYVYKQYDVAGVEAYKKRLQNDIHKYTNTPDLNDEQFSGVQSGEAMKYKLFGLEQVRAIKERLFKKGLMKRYKLLLNNVNLTGLKQHNYADLTITFTPNLPKSMMESINAFNALSGGVSESTRLSLLDFIDNPKEELDKMHEEEAQREKQADKRGYGEAFENHANVDDSNV</sequence>
<keyword evidence="3" id="KW-1185">Reference proteome</keyword>
<dbReference type="InterPro" id="IPR006428">
    <property type="entry name" value="Portal_SPP1-type"/>
</dbReference>
<dbReference type="Proteomes" id="UP000222611">
    <property type="component" value="Segment"/>
</dbReference>
<gene>
    <name evidence="2" type="ORF">SpT152_045</name>
</gene>
<reference evidence="2 3" key="1">
    <citation type="submission" date="2016-09" db="EMBL/GenBank/DDBJ databases">
        <title>Whole-genome sequencing of Staphylococcus pseudintermedius phages.</title>
        <authorList>
            <person name="Breteau M."/>
            <person name="Kot W."/>
            <person name="Vogensen F.K."/>
            <person name="Moodley A."/>
            <person name="Wellington E.M.H."/>
            <person name="Hodgson D.A."/>
        </authorList>
    </citation>
    <scope>NUCLEOTIDE SEQUENCE [LARGE SCALE GENOMIC DNA]</scope>
</reference>
<evidence type="ECO:0000313" key="3">
    <source>
        <dbReference type="Proteomes" id="UP000222611"/>
    </source>
</evidence>
<evidence type="ECO:0000313" key="2">
    <source>
        <dbReference type="EMBL" id="APD19860.1"/>
    </source>
</evidence>
<feature type="region of interest" description="Disordered" evidence="1">
    <location>
        <begin position="445"/>
        <end position="481"/>
    </location>
</feature>
<dbReference type="EMBL" id="KX827369">
    <property type="protein sequence ID" value="APD19860.1"/>
    <property type="molecule type" value="Genomic_DNA"/>
</dbReference>
<dbReference type="InterPro" id="IPR021145">
    <property type="entry name" value="Portal_protein_SPP1_Gp6-like"/>
</dbReference>
<dbReference type="Pfam" id="PF05133">
    <property type="entry name" value="SPP1_portal"/>
    <property type="match status" value="1"/>
</dbReference>
<accession>A0A1J0MFG2</accession>